<evidence type="ECO:0000256" key="9">
    <source>
        <dbReference type="RuleBase" id="RU365073"/>
    </source>
</evidence>
<protein>
    <recommendedName>
        <fullName evidence="9">Nuclear pore complex protein Nup85</fullName>
    </recommendedName>
</protein>
<dbReference type="GO" id="GO:0006406">
    <property type="term" value="P:mRNA export from nucleus"/>
    <property type="evidence" value="ECO:0007669"/>
    <property type="project" value="TreeGrafter"/>
</dbReference>
<keyword evidence="11" id="KW-1185">Reference proteome</keyword>
<keyword evidence="9" id="KW-0472">Membrane</keyword>
<dbReference type="PANTHER" id="PTHR13373">
    <property type="entry name" value="FROUNT PROTEIN-RELATED"/>
    <property type="match status" value="1"/>
</dbReference>
<evidence type="ECO:0000256" key="4">
    <source>
        <dbReference type="ARBA" id="ARBA00022816"/>
    </source>
</evidence>
<evidence type="ECO:0000256" key="5">
    <source>
        <dbReference type="ARBA" id="ARBA00022927"/>
    </source>
</evidence>
<dbReference type="Pfam" id="PF07575">
    <property type="entry name" value="Nucleopor_Nup85"/>
    <property type="match status" value="1"/>
</dbReference>
<keyword evidence="3 9" id="KW-0813">Transport</keyword>
<evidence type="ECO:0000256" key="3">
    <source>
        <dbReference type="ARBA" id="ARBA00022448"/>
    </source>
</evidence>
<dbReference type="GO" id="GO:0045893">
    <property type="term" value="P:positive regulation of DNA-templated transcription"/>
    <property type="evidence" value="ECO:0007669"/>
    <property type="project" value="TreeGrafter"/>
</dbReference>
<reference evidence="10" key="1">
    <citation type="submission" date="2022-10" db="EMBL/GenBank/DDBJ databases">
        <title>Novel sulphate-reducing endosymbionts in the free-living metamonad Anaeramoeba.</title>
        <authorList>
            <person name="Jerlstrom-Hultqvist J."/>
            <person name="Cepicka I."/>
            <person name="Gallot-Lavallee L."/>
            <person name="Salas-Leiva D."/>
            <person name="Curtis B.A."/>
            <person name="Zahonova K."/>
            <person name="Pipaliya S."/>
            <person name="Dacks J."/>
            <person name="Roger A.J."/>
        </authorList>
    </citation>
    <scope>NUCLEOTIDE SEQUENCE</scope>
    <source>
        <strain evidence="10">BMAN</strain>
    </source>
</reference>
<keyword evidence="8 9" id="KW-0539">Nucleus</keyword>
<gene>
    <name evidence="10" type="ORF">M0811_14007</name>
</gene>
<comment type="similarity">
    <text evidence="2 9">Belongs to the nucleoporin Nup85 family.</text>
</comment>
<proteinExistence type="inferred from homology"/>
<organism evidence="10 11">
    <name type="scientific">Anaeramoeba ignava</name>
    <name type="common">Anaerobic marine amoeba</name>
    <dbReference type="NCBI Taxonomy" id="1746090"/>
    <lineage>
        <taxon>Eukaryota</taxon>
        <taxon>Metamonada</taxon>
        <taxon>Anaeramoebidae</taxon>
        <taxon>Anaeramoeba</taxon>
    </lineage>
</organism>
<dbReference type="GO" id="GO:0031965">
    <property type="term" value="C:nuclear membrane"/>
    <property type="evidence" value="ECO:0007669"/>
    <property type="project" value="UniProtKB-UniRule"/>
</dbReference>
<sequence length="659" mass="77691">MQIENNQEKKQKQFATEIIPKIHSQNLNFCWGIGNELFLFGGSTSAFYCPKKQRKEINSQENNIYILSWDTTNNESISKFLSQTHSIFVKLQMKQNQLSNTDTLEASQGYRIALQNLKQNLIKQLDESNEDFQLNLDLANSVNPKAFKDEIESEAKLVDIMERVFHLCENFFLLHSKYPSFSFVRWFQLNFTDQLEIESIDTESIKWNKICRSIIHGKFENAINLLAKFPPNQTIQNTQKILQEFPELKYQTHLTIYRKQFQNWRKKCDKIYNSNEEIKQNPNLSAIYKILLGDENEINQRTDSWIERFASKLLFIYPNLEIQSFGSKAKECFTEKEKKERINDLDQIYLDILSLNTSRALLRIYSQIGNTWLSAHLSDLLFHIDSIQKDVLPTLGTDIREFFVLEFCQTLLSNPSRMPILVDYLISCQKMGKMLLSEIVQRQNIDDEFIYKKLLNICQNNQLDLEYKTICQIYGMKSFSSHKFPSGINALLEAEKIEIVNSGINRFFKKIVSEEIPLYQIQLVIESLESDKQNQTSKKVLFLKHYKELCEYFQENQMDKAGRLILEIMKKEIAPKMFWLTLIWDAIVIMEEEEKKIEQEQFQKNSIFNHDSIMFFLTKVKEITSSHQANEYTQYISKDQLQVIRFNLIRALPIRIGLK</sequence>
<keyword evidence="7 9" id="KW-0906">Nuclear pore complex</keyword>
<dbReference type="Proteomes" id="UP001149090">
    <property type="component" value="Unassembled WGS sequence"/>
</dbReference>
<name>A0A9Q0RHT1_ANAIG</name>
<comment type="function">
    <text evidence="9">Functions as a component of the nuclear pore complex (NPC).</text>
</comment>
<dbReference type="GO" id="GO:0017056">
    <property type="term" value="F:structural constituent of nuclear pore"/>
    <property type="evidence" value="ECO:0007669"/>
    <property type="project" value="TreeGrafter"/>
</dbReference>
<evidence type="ECO:0000313" key="10">
    <source>
        <dbReference type="EMBL" id="KAJ5080562.1"/>
    </source>
</evidence>
<evidence type="ECO:0000256" key="1">
    <source>
        <dbReference type="ARBA" id="ARBA00004567"/>
    </source>
</evidence>
<comment type="subcellular location">
    <subcellularLocation>
        <location evidence="1 9">Nucleus</location>
        <location evidence="1 9">Nuclear pore complex</location>
    </subcellularLocation>
</comment>
<dbReference type="OMA" id="ELMEWLN"/>
<evidence type="ECO:0000256" key="7">
    <source>
        <dbReference type="ARBA" id="ARBA00023132"/>
    </source>
</evidence>
<dbReference type="GO" id="GO:0006606">
    <property type="term" value="P:protein import into nucleus"/>
    <property type="evidence" value="ECO:0007669"/>
    <property type="project" value="TreeGrafter"/>
</dbReference>
<evidence type="ECO:0000313" key="11">
    <source>
        <dbReference type="Proteomes" id="UP001149090"/>
    </source>
</evidence>
<evidence type="ECO:0000256" key="2">
    <source>
        <dbReference type="ARBA" id="ARBA00005573"/>
    </source>
</evidence>
<comment type="caution">
    <text evidence="10">The sequence shown here is derived from an EMBL/GenBank/DDBJ whole genome shotgun (WGS) entry which is preliminary data.</text>
</comment>
<accession>A0A9Q0RHT1</accession>
<evidence type="ECO:0000256" key="8">
    <source>
        <dbReference type="ARBA" id="ARBA00023242"/>
    </source>
</evidence>
<keyword evidence="4 9" id="KW-0509">mRNA transport</keyword>
<dbReference type="OrthoDB" id="17644at2759"/>
<keyword evidence="6 9" id="KW-0811">Translocation</keyword>
<dbReference type="InterPro" id="IPR011502">
    <property type="entry name" value="Nucleoporin_Nup85"/>
</dbReference>
<keyword evidence="5 9" id="KW-0653">Protein transport</keyword>
<dbReference type="AlphaFoldDB" id="A0A9Q0RHT1"/>
<dbReference type="EMBL" id="JAPDFW010000008">
    <property type="protein sequence ID" value="KAJ5080562.1"/>
    <property type="molecule type" value="Genomic_DNA"/>
</dbReference>
<dbReference type="PANTHER" id="PTHR13373:SF21">
    <property type="entry name" value="NUCLEAR PORE COMPLEX PROTEIN NUP85"/>
    <property type="match status" value="1"/>
</dbReference>
<evidence type="ECO:0000256" key="6">
    <source>
        <dbReference type="ARBA" id="ARBA00023010"/>
    </source>
</evidence>
<comment type="subunit">
    <text evidence="9">Component of the nuclear pore complex (NPC).</text>
</comment>
<dbReference type="GO" id="GO:0031080">
    <property type="term" value="C:nuclear pore outer ring"/>
    <property type="evidence" value="ECO:0007669"/>
    <property type="project" value="TreeGrafter"/>
</dbReference>